<dbReference type="GO" id="GO:0005829">
    <property type="term" value="C:cytosol"/>
    <property type="evidence" value="ECO:0007669"/>
    <property type="project" value="TreeGrafter"/>
</dbReference>
<dbReference type="InterPro" id="IPR006139">
    <property type="entry name" value="D-isomer_2_OHA_DH_cat_dom"/>
</dbReference>
<keyword evidence="1 3" id="KW-0560">Oxidoreductase</keyword>
<dbReference type="GO" id="GO:0030267">
    <property type="term" value="F:glyoxylate reductase (NADPH) activity"/>
    <property type="evidence" value="ECO:0007669"/>
    <property type="project" value="TreeGrafter"/>
</dbReference>
<organism evidence="6 7">
    <name type="scientific">Legionella longbeachae serogroup 1 (strain NSW150)</name>
    <dbReference type="NCBI Taxonomy" id="661367"/>
    <lineage>
        <taxon>Bacteria</taxon>
        <taxon>Pseudomonadati</taxon>
        <taxon>Pseudomonadota</taxon>
        <taxon>Gammaproteobacteria</taxon>
        <taxon>Legionellales</taxon>
        <taxon>Legionellaceae</taxon>
        <taxon>Legionella</taxon>
    </lineage>
</organism>
<dbReference type="PANTHER" id="PTHR10996:SF283">
    <property type="entry name" value="GLYOXYLATE_HYDROXYPYRUVATE REDUCTASE B"/>
    <property type="match status" value="1"/>
</dbReference>
<evidence type="ECO:0000256" key="1">
    <source>
        <dbReference type="ARBA" id="ARBA00023002"/>
    </source>
</evidence>
<evidence type="ECO:0000313" key="6">
    <source>
        <dbReference type="EMBL" id="CBJ13616.1"/>
    </source>
</evidence>
<gene>
    <name evidence="6" type="ordered locus">LLO_3163</name>
</gene>
<keyword evidence="2" id="KW-0520">NAD</keyword>
<name>D3HMC7_LEGLN</name>
<dbReference type="STRING" id="661367.LLO_3163"/>
<dbReference type="EMBL" id="FN650140">
    <property type="protein sequence ID" value="CBJ13616.1"/>
    <property type="molecule type" value="Genomic_DNA"/>
</dbReference>
<dbReference type="GO" id="GO:0051287">
    <property type="term" value="F:NAD binding"/>
    <property type="evidence" value="ECO:0007669"/>
    <property type="project" value="InterPro"/>
</dbReference>
<dbReference type="GeneID" id="40927347"/>
<dbReference type="RefSeq" id="WP_003634460.1">
    <property type="nucleotide sequence ID" value="NC_013861.1"/>
</dbReference>
<dbReference type="SUPFAM" id="SSF51735">
    <property type="entry name" value="NAD(P)-binding Rossmann-fold domains"/>
    <property type="match status" value="1"/>
</dbReference>
<dbReference type="Pfam" id="PF02826">
    <property type="entry name" value="2-Hacid_dh_C"/>
    <property type="match status" value="1"/>
</dbReference>
<comment type="similarity">
    <text evidence="3">Belongs to the D-isomer specific 2-hydroxyacid dehydrogenase family.</text>
</comment>
<sequence length="311" mass="34011">MKVLVTCPPMLGLIDHFYQHALNSGIELVPAKTVQVLSVRELLELVPQYDGWIIGDDPATREVFTAGTKGRLKAAVKWGIGVDNVDFKACHDLNIPITNTPNMFGGEVADVAIAYLLGLARHLFYIDREVRNNNWAKPAGMSMAGKHIGVIGFGDIGENIVKRLAGFDVKVTVYDPFIEGDKGYNFVHRKNFPEGLSELDFLILACALTKQNIHLLNAKTISLLKEGAKIINVSRGLLIHEQALIDALNSGHISSAALEVFEEEPLPQNSPLRALPQCILGSHNASNTVEGVKRASMEAIKKIAEFLNAKQ</sequence>
<proteinExistence type="inferred from homology"/>
<feature type="domain" description="D-isomer specific 2-hydroxyacid dehydrogenase catalytic" evidence="4">
    <location>
        <begin position="36"/>
        <end position="309"/>
    </location>
</feature>
<dbReference type="eggNOG" id="COG0111">
    <property type="taxonomic scope" value="Bacteria"/>
</dbReference>
<dbReference type="InterPro" id="IPR036291">
    <property type="entry name" value="NAD(P)-bd_dom_sf"/>
</dbReference>
<feature type="domain" description="D-isomer specific 2-hydroxyacid dehydrogenase NAD-binding" evidence="5">
    <location>
        <begin position="113"/>
        <end position="285"/>
    </location>
</feature>
<dbReference type="InterPro" id="IPR050223">
    <property type="entry name" value="D-isomer_2-hydroxyacid_DH"/>
</dbReference>
<dbReference type="InterPro" id="IPR006140">
    <property type="entry name" value="D-isomer_DH_NAD-bd"/>
</dbReference>
<dbReference type="Gene3D" id="3.40.50.720">
    <property type="entry name" value="NAD(P)-binding Rossmann-like Domain"/>
    <property type="match status" value="2"/>
</dbReference>
<reference evidence="6 7" key="1">
    <citation type="journal article" date="2010" name="PLoS Genet.">
        <title>Analysis of the Legionella longbeachae genome and transcriptome uncovers unique strategies to cause Legionnaires' disease.</title>
        <authorList>
            <person name="Cazalet C."/>
            <person name="Gomez-Valero L."/>
            <person name="Rusniok C."/>
            <person name="Lomma M."/>
            <person name="Dervins-Ravault D."/>
            <person name="Newton H."/>
            <person name="Sansom F."/>
            <person name="Jarraud S."/>
            <person name="Zidane N."/>
            <person name="Ma L."/>
            <person name="Bouchier C."/>
            <person name="Etienne J."/>
            <person name="Hartland E."/>
            <person name="Buchrieser C."/>
        </authorList>
    </citation>
    <scope>NUCLEOTIDE SEQUENCE [LARGE SCALE GENOMIC DNA]</scope>
    <source>
        <strain evidence="6 7">NSW150</strain>
    </source>
</reference>
<accession>D3HMC7</accession>
<dbReference type="Pfam" id="PF00389">
    <property type="entry name" value="2-Hacid_dh"/>
    <property type="match status" value="1"/>
</dbReference>
<dbReference type="AlphaFoldDB" id="D3HMC7"/>
<dbReference type="GO" id="GO:0016618">
    <property type="term" value="F:hydroxypyruvate reductase [NAD(P)H] activity"/>
    <property type="evidence" value="ECO:0007669"/>
    <property type="project" value="TreeGrafter"/>
</dbReference>
<keyword evidence="7" id="KW-1185">Reference proteome</keyword>
<evidence type="ECO:0000256" key="3">
    <source>
        <dbReference type="RuleBase" id="RU003719"/>
    </source>
</evidence>
<dbReference type="HOGENOM" id="CLU_019796_1_3_6"/>
<dbReference type="SUPFAM" id="SSF52283">
    <property type="entry name" value="Formate/glycerate dehydrogenase catalytic domain-like"/>
    <property type="match status" value="1"/>
</dbReference>
<dbReference type="PANTHER" id="PTHR10996">
    <property type="entry name" value="2-HYDROXYACID DEHYDROGENASE-RELATED"/>
    <property type="match status" value="1"/>
</dbReference>
<evidence type="ECO:0000313" key="7">
    <source>
        <dbReference type="Proteomes" id="UP000001060"/>
    </source>
</evidence>
<dbReference type="CDD" id="cd12172">
    <property type="entry name" value="PGDH_like_2"/>
    <property type="match status" value="1"/>
</dbReference>
<evidence type="ECO:0000256" key="2">
    <source>
        <dbReference type="ARBA" id="ARBA00023027"/>
    </source>
</evidence>
<dbReference type="KEGG" id="llo:LLO_3163"/>
<protein>
    <submittedName>
        <fullName evidence="6">Putative D-isomer specific 2-hydroxyacid dehydrogenase</fullName>
    </submittedName>
</protein>
<evidence type="ECO:0000259" key="5">
    <source>
        <dbReference type="Pfam" id="PF02826"/>
    </source>
</evidence>
<dbReference type="OrthoDB" id="9805416at2"/>
<dbReference type="Proteomes" id="UP000001060">
    <property type="component" value="Chromosome"/>
</dbReference>
<evidence type="ECO:0000259" key="4">
    <source>
        <dbReference type="Pfam" id="PF00389"/>
    </source>
</evidence>